<dbReference type="RefSeq" id="XP_016620379.1">
    <property type="nucleotide sequence ID" value="XM_016762766.1"/>
</dbReference>
<gene>
    <name evidence="1" type="ORF">Z519_05024</name>
</gene>
<dbReference type="VEuPathDB" id="FungiDB:Z519_05024"/>
<accession>A0A0D2HS57</accession>
<reference evidence="1" key="1">
    <citation type="submission" date="2015-01" db="EMBL/GenBank/DDBJ databases">
        <title>The Genome Sequence of Cladophialophora bantiana CBS 173.52.</title>
        <authorList>
            <consortium name="The Broad Institute Genomics Platform"/>
            <person name="Cuomo C."/>
            <person name="de Hoog S."/>
            <person name="Gorbushina A."/>
            <person name="Stielow B."/>
            <person name="Teixiera M."/>
            <person name="Abouelleil A."/>
            <person name="Chapman S.B."/>
            <person name="Priest M."/>
            <person name="Young S.K."/>
            <person name="Wortman J."/>
            <person name="Nusbaum C."/>
            <person name="Birren B."/>
        </authorList>
    </citation>
    <scope>NUCLEOTIDE SEQUENCE [LARGE SCALE GENOMIC DNA]</scope>
    <source>
        <strain evidence="1">CBS 173.52</strain>
    </source>
</reference>
<sequence>MAPTSSEVRFEQEFPDVFLEIFRANDATFKLSVDLVIHDKASIADEDDDENDADDEYYLEANPIWNRQGWRNAVAEIERLAPGLLPKSSS</sequence>
<keyword evidence="2" id="KW-1185">Reference proteome</keyword>
<organism evidence="1 2">
    <name type="scientific">Cladophialophora bantiana (strain ATCC 10958 / CBS 173.52 / CDC B-1940 / NIH 8579)</name>
    <name type="common">Xylohypha bantiana</name>
    <dbReference type="NCBI Taxonomy" id="1442370"/>
    <lineage>
        <taxon>Eukaryota</taxon>
        <taxon>Fungi</taxon>
        <taxon>Dikarya</taxon>
        <taxon>Ascomycota</taxon>
        <taxon>Pezizomycotina</taxon>
        <taxon>Eurotiomycetes</taxon>
        <taxon>Chaetothyriomycetidae</taxon>
        <taxon>Chaetothyriales</taxon>
        <taxon>Herpotrichiellaceae</taxon>
        <taxon>Cladophialophora</taxon>
    </lineage>
</organism>
<proteinExistence type="predicted"/>
<evidence type="ECO:0000313" key="1">
    <source>
        <dbReference type="EMBL" id="KIW93710.1"/>
    </source>
</evidence>
<dbReference type="AlphaFoldDB" id="A0A0D2HS57"/>
<protein>
    <submittedName>
        <fullName evidence="1">Uncharacterized protein</fullName>
    </submittedName>
</protein>
<dbReference type="HOGENOM" id="CLU_2440660_0_0_1"/>
<dbReference type="EMBL" id="KN846986">
    <property type="protein sequence ID" value="KIW93710.1"/>
    <property type="molecule type" value="Genomic_DNA"/>
</dbReference>
<name>A0A0D2HS57_CLAB1</name>
<evidence type="ECO:0000313" key="2">
    <source>
        <dbReference type="Proteomes" id="UP000053789"/>
    </source>
</evidence>
<dbReference type="GeneID" id="27697952"/>
<dbReference type="Proteomes" id="UP000053789">
    <property type="component" value="Unassembled WGS sequence"/>
</dbReference>
<dbReference type="OrthoDB" id="10463888at2759"/>